<keyword evidence="1" id="KW-0472">Membrane</keyword>
<proteinExistence type="predicted"/>
<keyword evidence="1" id="KW-0812">Transmembrane</keyword>
<protein>
    <submittedName>
        <fullName evidence="2">Uncharacterized protein</fullName>
    </submittedName>
</protein>
<accession>A0ABP6YYT8</accession>
<keyword evidence="3" id="KW-1185">Reference proteome</keyword>
<reference evidence="3" key="1">
    <citation type="journal article" date="2019" name="Int. J. Syst. Evol. Microbiol.">
        <title>The Global Catalogue of Microorganisms (GCM) 10K type strain sequencing project: providing services to taxonomists for standard genome sequencing and annotation.</title>
        <authorList>
            <consortium name="The Broad Institute Genomics Platform"/>
            <consortium name="The Broad Institute Genome Sequencing Center for Infectious Disease"/>
            <person name="Wu L."/>
            <person name="Ma J."/>
        </authorList>
    </citation>
    <scope>NUCLEOTIDE SEQUENCE [LARGE SCALE GENOMIC DNA]</scope>
    <source>
        <strain evidence="3">JCM 16902</strain>
    </source>
</reference>
<evidence type="ECO:0000313" key="2">
    <source>
        <dbReference type="EMBL" id="GAA3593956.1"/>
    </source>
</evidence>
<feature type="transmembrane region" description="Helical" evidence="1">
    <location>
        <begin position="12"/>
        <end position="34"/>
    </location>
</feature>
<organism evidence="2 3">
    <name type="scientific">Kineosporia mesophila</name>
    <dbReference type="NCBI Taxonomy" id="566012"/>
    <lineage>
        <taxon>Bacteria</taxon>
        <taxon>Bacillati</taxon>
        <taxon>Actinomycetota</taxon>
        <taxon>Actinomycetes</taxon>
        <taxon>Kineosporiales</taxon>
        <taxon>Kineosporiaceae</taxon>
        <taxon>Kineosporia</taxon>
    </lineage>
</organism>
<evidence type="ECO:0000313" key="3">
    <source>
        <dbReference type="Proteomes" id="UP001501074"/>
    </source>
</evidence>
<evidence type="ECO:0000256" key="1">
    <source>
        <dbReference type="SAM" id="Phobius"/>
    </source>
</evidence>
<name>A0ABP6YYT8_9ACTN</name>
<comment type="caution">
    <text evidence="2">The sequence shown here is derived from an EMBL/GenBank/DDBJ whole genome shotgun (WGS) entry which is preliminary data.</text>
</comment>
<dbReference type="RefSeq" id="WP_231484142.1">
    <property type="nucleotide sequence ID" value="NZ_BAAAZO010000001.1"/>
</dbReference>
<gene>
    <name evidence="2" type="ORF">GCM10022223_06180</name>
</gene>
<feature type="transmembrane region" description="Helical" evidence="1">
    <location>
        <begin position="80"/>
        <end position="100"/>
    </location>
</feature>
<keyword evidence="1" id="KW-1133">Transmembrane helix</keyword>
<feature type="transmembrane region" description="Helical" evidence="1">
    <location>
        <begin position="54"/>
        <end position="73"/>
    </location>
</feature>
<dbReference type="Proteomes" id="UP001501074">
    <property type="component" value="Unassembled WGS sequence"/>
</dbReference>
<dbReference type="EMBL" id="BAAAZO010000001">
    <property type="protein sequence ID" value="GAA3593956.1"/>
    <property type="molecule type" value="Genomic_DNA"/>
</dbReference>
<sequence>MGKIQEAESFPGWQMVAAASAVVWSLLLGAPLWWMTFLLAWAGESNASTISGAVLTYLFMFALWLFPTWGLAACTSCPGLVWLLCALGTPGSAIGIAVLGG</sequence>